<proteinExistence type="predicted"/>
<organism evidence="1">
    <name type="scientific">bioreactor metagenome</name>
    <dbReference type="NCBI Taxonomy" id="1076179"/>
    <lineage>
        <taxon>unclassified sequences</taxon>
        <taxon>metagenomes</taxon>
        <taxon>ecological metagenomes</taxon>
    </lineage>
</organism>
<dbReference type="AlphaFoldDB" id="A0A644Z6N3"/>
<dbReference type="Pfam" id="PF12686">
    <property type="entry name" value="DUF3800"/>
    <property type="match status" value="1"/>
</dbReference>
<gene>
    <name evidence="1" type="ORF">SDC9_82254</name>
</gene>
<comment type="caution">
    <text evidence="1">The sequence shown here is derived from an EMBL/GenBank/DDBJ whole genome shotgun (WGS) entry which is preliminary data.</text>
</comment>
<name>A0A644Z6N3_9ZZZZ</name>
<dbReference type="InterPro" id="IPR024524">
    <property type="entry name" value="DUF3800"/>
</dbReference>
<reference evidence="1" key="1">
    <citation type="submission" date="2019-08" db="EMBL/GenBank/DDBJ databases">
        <authorList>
            <person name="Kucharzyk K."/>
            <person name="Murdoch R.W."/>
            <person name="Higgins S."/>
            <person name="Loffler F."/>
        </authorList>
    </citation>
    <scope>NUCLEOTIDE SEQUENCE</scope>
</reference>
<sequence length="239" mass="28180">MDINSTRIYCDESCHLLHDSSSVMTFGAIHCPTEKVREISLEIKSIKEKYSCVGELKWTKVSEKNLEFYLELIRYFASQECLNFRSLIVRNKQELDHETFNNGEHDNFYYKMYYYLLRNVIEKKNGHTFEIFLDVKDTRSSLKVKKLREVLSNSLYDFEMSRITRIQQIRSNESNLVQLCDFLLGAITYTNRGLDTSRAKIEVSNELSRQCKVCLLESTPPWETKFNLFHFTPRGEGKC</sequence>
<accession>A0A644Z6N3</accession>
<dbReference type="EMBL" id="VSSQ01007354">
    <property type="protein sequence ID" value="MPM35661.1"/>
    <property type="molecule type" value="Genomic_DNA"/>
</dbReference>
<protein>
    <recommendedName>
        <fullName evidence="2">DUF3800 domain-containing protein</fullName>
    </recommendedName>
</protein>
<evidence type="ECO:0008006" key="2">
    <source>
        <dbReference type="Google" id="ProtNLM"/>
    </source>
</evidence>
<evidence type="ECO:0000313" key="1">
    <source>
        <dbReference type="EMBL" id="MPM35661.1"/>
    </source>
</evidence>